<gene>
    <name evidence="3" type="ORF">V202x_28440</name>
</gene>
<evidence type="ECO:0000256" key="1">
    <source>
        <dbReference type="SAM" id="MobiDB-lite"/>
    </source>
</evidence>
<keyword evidence="4" id="KW-1185">Reference proteome</keyword>
<dbReference type="RefSeq" id="WP_145175734.1">
    <property type="nucleotide sequence ID" value="NZ_CP037422.1"/>
</dbReference>
<protein>
    <submittedName>
        <fullName evidence="3">Uncharacterized protein</fullName>
    </submittedName>
</protein>
<dbReference type="EMBL" id="CP037422">
    <property type="protein sequence ID" value="QDU09469.1"/>
    <property type="molecule type" value="Genomic_DNA"/>
</dbReference>
<sequence length="308" mass="35279">MELEPKPSSTPANKTSQTNDLPKKERKASVDHQNVAMWIKVVCGILVLVVGYLGYIFNSKKSDEEQFRNSLAEIRKSNENVRLSPVTCAPITAKFASMSDQRRYEIISHCTDCMRIDKRSNVGTAPELVEISLQFLNLGNYEECEHLLKLARERNHSKFIEFECQELLIRLYTTRGEFDKADKTINDMQQKLIRDDSLSDGECLVRKLRLMYCKALTEYVRNPYASKPSKTLLDAIKTSEQLVPLPDVYQIQGYLYALHSLYPEETTYAVEEAPSLNRVKTLKPTIYPDLVPEVKKAPAPSPRPTRRN</sequence>
<feature type="region of interest" description="Disordered" evidence="1">
    <location>
        <begin position="1"/>
        <end position="27"/>
    </location>
</feature>
<evidence type="ECO:0000313" key="3">
    <source>
        <dbReference type="EMBL" id="QDU09469.1"/>
    </source>
</evidence>
<reference evidence="3 4" key="1">
    <citation type="submission" date="2019-03" db="EMBL/GenBank/DDBJ databases">
        <title>Deep-cultivation of Planctomycetes and their phenomic and genomic characterization uncovers novel biology.</title>
        <authorList>
            <person name="Wiegand S."/>
            <person name="Jogler M."/>
            <person name="Boedeker C."/>
            <person name="Pinto D."/>
            <person name="Vollmers J."/>
            <person name="Rivas-Marin E."/>
            <person name="Kohn T."/>
            <person name="Peeters S.H."/>
            <person name="Heuer A."/>
            <person name="Rast P."/>
            <person name="Oberbeckmann S."/>
            <person name="Bunk B."/>
            <person name="Jeske O."/>
            <person name="Meyerdierks A."/>
            <person name="Storesund J.E."/>
            <person name="Kallscheuer N."/>
            <person name="Luecker S."/>
            <person name="Lage O.M."/>
            <person name="Pohl T."/>
            <person name="Merkel B.J."/>
            <person name="Hornburger P."/>
            <person name="Mueller R.-W."/>
            <person name="Bruemmer F."/>
            <person name="Labrenz M."/>
            <person name="Spormann A.M."/>
            <person name="Op den Camp H."/>
            <person name="Overmann J."/>
            <person name="Amann R."/>
            <person name="Jetten M.S.M."/>
            <person name="Mascher T."/>
            <person name="Medema M.H."/>
            <person name="Devos D.P."/>
            <person name="Kaster A.-K."/>
            <person name="Ovreas L."/>
            <person name="Rohde M."/>
            <person name="Galperin M.Y."/>
            <person name="Jogler C."/>
        </authorList>
    </citation>
    <scope>NUCLEOTIDE SEQUENCE [LARGE SCALE GENOMIC DNA]</scope>
    <source>
        <strain evidence="3 4">V202</strain>
    </source>
</reference>
<keyword evidence="2" id="KW-0812">Transmembrane</keyword>
<name>A0A517WW63_9PLAN</name>
<evidence type="ECO:0000256" key="2">
    <source>
        <dbReference type="SAM" id="Phobius"/>
    </source>
</evidence>
<dbReference type="AlphaFoldDB" id="A0A517WW63"/>
<evidence type="ECO:0000313" key="4">
    <source>
        <dbReference type="Proteomes" id="UP000318384"/>
    </source>
</evidence>
<keyword evidence="2" id="KW-1133">Transmembrane helix</keyword>
<organism evidence="3 4">
    <name type="scientific">Gimesia aquarii</name>
    <dbReference type="NCBI Taxonomy" id="2527964"/>
    <lineage>
        <taxon>Bacteria</taxon>
        <taxon>Pseudomonadati</taxon>
        <taxon>Planctomycetota</taxon>
        <taxon>Planctomycetia</taxon>
        <taxon>Planctomycetales</taxon>
        <taxon>Planctomycetaceae</taxon>
        <taxon>Gimesia</taxon>
    </lineage>
</organism>
<feature type="compositionally biased region" description="Polar residues" evidence="1">
    <location>
        <begin position="7"/>
        <end position="20"/>
    </location>
</feature>
<feature type="transmembrane region" description="Helical" evidence="2">
    <location>
        <begin position="35"/>
        <end position="57"/>
    </location>
</feature>
<keyword evidence="2" id="KW-0472">Membrane</keyword>
<proteinExistence type="predicted"/>
<accession>A0A517WW63</accession>
<dbReference type="Proteomes" id="UP000318384">
    <property type="component" value="Chromosome"/>
</dbReference>